<protein>
    <submittedName>
        <fullName evidence="1">Ester cyclase</fullName>
    </submittedName>
</protein>
<sequence length="142" mass="16090">MSDSVLSPEEVGRLWFERMWDRREIHLIRELLHENAVGHLEGGERVVGHDAFESFQEEFVEAIPDIRLKINKLLAGDTDVCIHWNATGTHSGAGFGCNATGCELCFQGVTWLRVENGKITEGWDFWNMDRLMRKMSGDAVGV</sequence>
<evidence type="ECO:0000313" key="2">
    <source>
        <dbReference type="Proteomes" id="UP000501812"/>
    </source>
</evidence>
<dbReference type="EMBL" id="CP051774">
    <property type="protein sequence ID" value="QJE94834.1"/>
    <property type="molecule type" value="Genomic_DNA"/>
</dbReference>
<dbReference type="AlphaFoldDB" id="A0A858RE49"/>
<dbReference type="Proteomes" id="UP000501812">
    <property type="component" value="Chromosome"/>
</dbReference>
<dbReference type="PANTHER" id="PTHR38436">
    <property type="entry name" value="POLYKETIDE CYCLASE SNOAL-LIKE DOMAIN"/>
    <property type="match status" value="1"/>
</dbReference>
<organism evidence="1 2">
    <name type="scientific">Luteolibacter luteus</name>
    <dbReference type="NCBI Taxonomy" id="2728835"/>
    <lineage>
        <taxon>Bacteria</taxon>
        <taxon>Pseudomonadati</taxon>
        <taxon>Verrucomicrobiota</taxon>
        <taxon>Verrucomicrobiia</taxon>
        <taxon>Verrucomicrobiales</taxon>
        <taxon>Verrucomicrobiaceae</taxon>
        <taxon>Luteolibacter</taxon>
    </lineage>
</organism>
<dbReference type="GO" id="GO:0030638">
    <property type="term" value="P:polyketide metabolic process"/>
    <property type="evidence" value="ECO:0007669"/>
    <property type="project" value="InterPro"/>
</dbReference>
<reference evidence="1 2" key="1">
    <citation type="submission" date="2020-04" db="EMBL/GenBank/DDBJ databases">
        <title>Luteolibacter sp. G-1-1-1 isolated from soil.</title>
        <authorList>
            <person name="Dahal R.H."/>
        </authorList>
    </citation>
    <scope>NUCLEOTIDE SEQUENCE [LARGE SCALE GENOMIC DNA]</scope>
    <source>
        <strain evidence="1 2">G-1-1-1</strain>
    </source>
</reference>
<name>A0A858RE49_9BACT</name>
<dbReference type="KEGG" id="luo:HHL09_03255"/>
<dbReference type="InterPro" id="IPR032710">
    <property type="entry name" value="NTF2-like_dom_sf"/>
</dbReference>
<gene>
    <name evidence="1" type="ORF">HHL09_03255</name>
</gene>
<dbReference type="SUPFAM" id="SSF54427">
    <property type="entry name" value="NTF2-like"/>
    <property type="match status" value="1"/>
</dbReference>
<dbReference type="Pfam" id="PF07366">
    <property type="entry name" value="SnoaL"/>
    <property type="match status" value="1"/>
</dbReference>
<keyword evidence="2" id="KW-1185">Reference proteome</keyword>
<accession>A0A858RE49</accession>
<dbReference type="PANTHER" id="PTHR38436:SF1">
    <property type="entry name" value="ESTER CYCLASE"/>
    <property type="match status" value="1"/>
</dbReference>
<proteinExistence type="predicted"/>
<dbReference type="InterPro" id="IPR009959">
    <property type="entry name" value="Cyclase_SnoaL-like"/>
</dbReference>
<evidence type="ECO:0000313" key="1">
    <source>
        <dbReference type="EMBL" id="QJE94834.1"/>
    </source>
</evidence>
<dbReference type="Gene3D" id="3.10.450.50">
    <property type="match status" value="1"/>
</dbReference>
<dbReference type="RefSeq" id="WP_169453055.1">
    <property type="nucleotide sequence ID" value="NZ_CP051774.1"/>
</dbReference>